<dbReference type="SUPFAM" id="SSF47954">
    <property type="entry name" value="Cyclin-like"/>
    <property type="match status" value="1"/>
</dbReference>
<evidence type="ECO:0000259" key="3">
    <source>
        <dbReference type="Pfam" id="PF00134"/>
    </source>
</evidence>
<feature type="transmembrane region" description="Helical" evidence="2">
    <location>
        <begin position="78"/>
        <end position="99"/>
    </location>
</feature>
<feature type="compositionally biased region" description="Basic and acidic residues" evidence="1">
    <location>
        <begin position="14"/>
        <end position="26"/>
    </location>
</feature>
<evidence type="ECO:0000256" key="2">
    <source>
        <dbReference type="SAM" id="Phobius"/>
    </source>
</evidence>
<dbReference type="AlphaFoldDB" id="A0A1J4MKG4"/>
<dbReference type="GO" id="GO:0044772">
    <property type="term" value="P:mitotic cell cycle phase transition"/>
    <property type="evidence" value="ECO:0007669"/>
    <property type="project" value="InterPro"/>
</dbReference>
<keyword evidence="2" id="KW-1133">Transmembrane helix</keyword>
<accession>A0A1J4MKG4</accession>
<organism evidence="4 5">
    <name type="scientific">Cryptosporidium ubiquitum</name>
    <dbReference type="NCBI Taxonomy" id="857276"/>
    <lineage>
        <taxon>Eukaryota</taxon>
        <taxon>Sar</taxon>
        <taxon>Alveolata</taxon>
        <taxon>Apicomplexa</taxon>
        <taxon>Conoidasida</taxon>
        <taxon>Coccidia</taxon>
        <taxon>Eucoccidiorida</taxon>
        <taxon>Eimeriorina</taxon>
        <taxon>Cryptosporidiidae</taxon>
        <taxon>Cryptosporidium</taxon>
    </lineage>
</organism>
<dbReference type="RefSeq" id="XP_028875159.1">
    <property type="nucleotide sequence ID" value="XM_029019752.1"/>
</dbReference>
<keyword evidence="2" id="KW-0812">Transmembrane</keyword>
<comment type="caution">
    <text evidence="4">The sequence shown here is derived from an EMBL/GenBank/DDBJ whole genome shotgun (WGS) entry which is preliminary data.</text>
</comment>
<dbReference type="GeneID" id="39979531"/>
<dbReference type="Pfam" id="PF00134">
    <property type="entry name" value="Cyclin_N"/>
    <property type="match status" value="1"/>
</dbReference>
<feature type="compositionally biased region" description="Basic residues" evidence="1">
    <location>
        <begin position="1"/>
        <end position="13"/>
    </location>
</feature>
<keyword evidence="2" id="KW-0472">Membrane</keyword>
<dbReference type="Proteomes" id="UP000186176">
    <property type="component" value="Unassembled WGS sequence"/>
</dbReference>
<dbReference type="GO" id="GO:0016538">
    <property type="term" value="F:cyclin-dependent protein serine/threonine kinase regulator activity"/>
    <property type="evidence" value="ECO:0007669"/>
    <property type="project" value="InterPro"/>
</dbReference>
<dbReference type="InterPro" id="IPR006671">
    <property type="entry name" value="Cyclin_N"/>
</dbReference>
<proteinExistence type="predicted"/>
<feature type="domain" description="Cyclin N-terminal" evidence="3">
    <location>
        <begin position="109"/>
        <end position="181"/>
    </location>
</feature>
<reference evidence="4 5" key="1">
    <citation type="submission" date="2016-10" db="EMBL/GenBank/DDBJ databases">
        <title>Reductive evolution of mitochondrial metabolism and differential evolution of invasion-related proteins in Cryptosporidium.</title>
        <authorList>
            <person name="Liu S."/>
            <person name="Roellig D.M."/>
            <person name="Guo Y."/>
            <person name="Li N."/>
            <person name="Frace M.A."/>
            <person name="Tang K."/>
            <person name="Zhang L."/>
            <person name="Feng Y."/>
            <person name="Xiao L."/>
        </authorList>
    </citation>
    <scope>NUCLEOTIDE SEQUENCE [LARGE SCALE GENOMIC DNA]</scope>
    <source>
        <strain evidence="4">39726</strain>
    </source>
</reference>
<dbReference type="InterPro" id="IPR036915">
    <property type="entry name" value="Cyclin-like_sf"/>
</dbReference>
<evidence type="ECO:0000313" key="5">
    <source>
        <dbReference type="Proteomes" id="UP000186176"/>
    </source>
</evidence>
<gene>
    <name evidence="4" type="ORF">cubi_02741</name>
</gene>
<protein>
    <submittedName>
        <fullName evidence="4">Cyclin A</fullName>
    </submittedName>
</protein>
<dbReference type="EMBL" id="LRBP01000013">
    <property type="protein sequence ID" value="OII73939.1"/>
    <property type="molecule type" value="Genomic_DNA"/>
</dbReference>
<name>A0A1J4MKG4_9CRYT</name>
<dbReference type="Gene3D" id="1.10.472.10">
    <property type="entry name" value="Cyclin-like"/>
    <property type="match status" value="2"/>
</dbReference>
<evidence type="ECO:0000313" key="4">
    <source>
        <dbReference type="EMBL" id="OII73939.1"/>
    </source>
</evidence>
<dbReference type="VEuPathDB" id="CryptoDB:cubi_02741"/>
<feature type="region of interest" description="Disordered" evidence="1">
    <location>
        <begin position="1"/>
        <end position="29"/>
    </location>
</feature>
<keyword evidence="5" id="KW-1185">Reference proteome</keyword>
<dbReference type="OrthoDB" id="5590282at2759"/>
<evidence type="ECO:0000256" key="1">
    <source>
        <dbReference type="SAM" id="MobiDB-lite"/>
    </source>
</evidence>
<sequence length="289" mass="33882">MKKNTRLVKKTRIKKEEREKKQKEGELENTENKQTLVNINDKTYFSAMRLVEESMWTRWSLLKLDPETREIQATMFKVLNGLGLMYQVKFVSIYLMILMRNTWEEVQSNMGKCFANKSYGYKYNLLIISCIFISSNYEELEPPNYSNIVQAVQENGFEMKSGEKMIRKQVHILERLAWRLTGFQIELPSANSFLMQIIQNSNLPKTSKFKVSRLSTEIIHNSLNSEIITKYKQSLIATSSITLAITIEFETHPKKKQLYIDNVVAYSGYCRKEIASIQRILRKTSLDRK</sequence>